<evidence type="ECO:0000256" key="4">
    <source>
        <dbReference type="ARBA" id="ARBA00023002"/>
    </source>
</evidence>
<dbReference type="InterPro" id="IPR037396">
    <property type="entry name" value="FMN_HAD"/>
</dbReference>
<feature type="binding site" evidence="7">
    <location>
        <position position="118"/>
    </location>
    <ligand>
        <name>FMN</name>
        <dbReference type="ChEBI" id="CHEBI:58210"/>
    </ligand>
</feature>
<feature type="binding site" evidence="7">
    <location>
        <position position="141"/>
    </location>
    <ligand>
        <name>glyoxylate</name>
        <dbReference type="ChEBI" id="CHEBI:36655"/>
    </ligand>
</feature>
<evidence type="ECO:0000256" key="7">
    <source>
        <dbReference type="PIRSR" id="PIRSR000138-2"/>
    </source>
</evidence>
<protein>
    <submittedName>
        <fullName evidence="9">4-hydroxymandelate oxidase</fullName>
    </submittedName>
</protein>
<dbReference type="Pfam" id="PF01070">
    <property type="entry name" value="FMN_dh"/>
    <property type="match status" value="1"/>
</dbReference>
<feature type="binding site" evidence="7">
    <location>
        <position position="241"/>
    </location>
    <ligand>
        <name>FMN</name>
        <dbReference type="ChEBI" id="CHEBI:58210"/>
    </ligand>
</feature>
<feature type="binding site" evidence="7">
    <location>
        <position position="139"/>
    </location>
    <ligand>
        <name>FMN</name>
        <dbReference type="ChEBI" id="CHEBI:58210"/>
    </ligand>
</feature>
<keyword evidence="2 7" id="KW-0285">Flavoprotein</keyword>
<name>A0A1T4WUG4_9BACT</name>
<dbReference type="InterPro" id="IPR012133">
    <property type="entry name" value="Alpha-hydoxy_acid_DH_FMN"/>
</dbReference>
<dbReference type="Gene3D" id="3.20.20.70">
    <property type="entry name" value="Aldolase class I"/>
    <property type="match status" value="1"/>
</dbReference>
<evidence type="ECO:0000256" key="5">
    <source>
        <dbReference type="ARBA" id="ARBA00024042"/>
    </source>
</evidence>
<feature type="binding site" evidence="7">
    <location>
        <position position="268"/>
    </location>
    <ligand>
        <name>glyoxylate</name>
        <dbReference type="ChEBI" id="CHEBI:36655"/>
    </ligand>
</feature>
<dbReference type="GO" id="GO:0005737">
    <property type="term" value="C:cytoplasm"/>
    <property type="evidence" value="ECO:0007669"/>
    <property type="project" value="UniProtKB-ARBA"/>
</dbReference>
<dbReference type="EMBL" id="FUYE01000002">
    <property type="protein sequence ID" value="SKA80505.1"/>
    <property type="molecule type" value="Genomic_DNA"/>
</dbReference>
<dbReference type="CDD" id="cd02809">
    <property type="entry name" value="alpha_hydroxyacid_oxid_FMN"/>
    <property type="match status" value="1"/>
</dbReference>
<sequence>MSFPLPALNQIPPELVALTDYEPLAREHLGEQAWAYFSGGAGDEVTIRENRQAFDKLKLLPRVLRDMKGGGTQTTLLGQVHDYPILLAPIAYHKMAHREGELATVLGASAMKAGMVVSTRASVPIEDIARSAETHLWFQLYIQPDRAFTRDLVQRAETAGYQALVLTVDAPLNGIRNRLQRAQFRMPPGVEAVNLKGMKGPDLRPKQAGENVAFGSFLNDAPTWEDLAWLRSITSLPILLKGVLSAEDALLALEHGVAGIIVSNHGGRVLDTAPATIDILPEISAAVAGRVPLLLDGGIRRGTDVLKAIALGASAVLIGRPYIYGLSVAGAVGVAHVLNILRAEFEVAMGLTGCKTVADISRSVVWPR</sequence>
<reference evidence="10" key="1">
    <citation type="submission" date="2017-02" db="EMBL/GenBank/DDBJ databases">
        <authorList>
            <person name="Varghese N."/>
            <person name="Submissions S."/>
        </authorList>
    </citation>
    <scope>NUCLEOTIDE SEQUENCE [LARGE SCALE GENOMIC DNA]</scope>
    <source>
        <strain evidence="10">ATCC 700200</strain>
    </source>
</reference>
<comment type="cofactor">
    <cofactor evidence="1">
        <name>FMN</name>
        <dbReference type="ChEBI" id="CHEBI:58210"/>
    </cofactor>
</comment>
<dbReference type="PANTHER" id="PTHR10578">
    <property type="entry name" value="S -2-HYDROXY-ACID OXIDASE-RELATED"/>
    <property type="match status" value="1"/>
</dbReference>
<evidence type="ECO:0000256" key="2">
    <source>
        <dbReference type="ARBA" id="ARBA00022630"/>
    </source>
</evidence>
<feature type="binding site" evidence="7">
    <location>
        <begin position="89"/>
        <end position="91"/>
    </location>
    <ligand>
        <name>FMN</name>
        <dbReference type="ChEBI" id="CHEBI:58210"/>
    </ligand>
</feature>
<dbReference type="GO" id="GO:0016491">
    <property type="term" value="F:oxidoreductase activity"/>
    <property type="evidence" value="ECO:0007669"/>
    <property type="project" value="UniProtKB-KW"/>
</dbReference>
<feature type="binding site" evidence="7">
    <location>
        <begin position="319"/>
        <end position="320"/>
    </location>
    <ligand>
        <name>FMN</name>
        <dbReference type="ChEBI" id="CHEBI:58210"/>
    </ligand>
</feature>
<accession>A0A1T4WUG4</accession>
<organism evidence="9 10">
    <name type="scientific">Prosthecobacter debontii</name>
    <dbReference type="NCBI Taxonomy" id="48467"/>
    <lineage>
        <taxon>Bacteria</taxon>
        <taxon>Pseudomonadati</taxon>
        <taxon>Verrucomicrobiota</taxon>
        <taxon>Verrucomicrobiia</taxon>
        <taxon>Verrucomicrobiales</taxon>
        <taxon>Verrucomicrobiaceae</taxon>
        <taxon>Prosthecobacter</taxon>
    </lineage>
</organism>
<dbReference type="GO" id="GO:0010181">
    <property type="term" value="F:FMN binding"/>
    <property type="evidence" value="ECO:0007669"/>
    <property type="project" value="InterPro"/>
</dbReference>
<evidence type="ECO:0000256" key="1">
    <source>
        <dbReference type="ARBA" id="ARBA00001917"/>
    </source>
</evidence>
<dbReference type="OrthoDB" id="9770452at2"/>
<feature type="binding site" evidence="7">
    <location>
        <position position="263"/>
    </location>
    <ligand>
        <name>glyoxylate</name>
        <dbReference type="ChEBI" id="CHEBI:36655"/>
    </ligand>
</feature>
<proteinExistence type="inferred from homology"/>
<comment type="similarity">
    <text evidence="5">Belongs to the FMN-dependent alpha-hydroxy acid dehydrogenase family.</text>
</comment>
<feature type="binding site" evidence="7">
    <location>
        <begin position="296"/>
        <end position="300"/>
    </location>
    <ligand>
        <name>FMN</name>
        <dbReference type="ChEBI" id="CHEBI:58210"/>
    </ligand>
</feature>
<dbReference type="PROSITE" id="PS51349">
    <property type="entry name" value="FMN_HYDROXY_ACID_DH_2"/>
    <property type="match status" value="1"/>
</dbReference>
<feature type="active site" description="Proton acceptor" evidence="6">
    <location>
        <position position="265"/>
    </location>
</feature>
<keyword evidence="4" id="KW-0560">Oxidoreductase</keyword>
<dbReference type="SUPFAM" id="SSF51395">
    <property type="entry name" value="FMN-linked oxidoreductases"/>
    <property type="match status" value="1"/>
</dbReference>
<keyword evidence="10" id="KW-1185">Reference proteome</keyword>
<feature type="domain" description="FMN hydroxy acid dehydrogenase" evidence="8">
    <location>
        <begin position="10"/>
        <end position="368"/>
    </location>
</feature>
<feature type="binding site" evidence="7">
    <location>
        <position position="36"/>
    </location>
    <ligand>
        <name>glyoxylate</name>
        <dbReference type="ChEBI" id="CHEBI:36655"/>
    </ligand>
</feature>
<evidence type="ECO:0000259" key="8">
    <source>
        <dbReference type="PROSITE" id="PS51349"/>
    </source>
</evidence>
<feature type="binding site" evidence="7">
    <location>
        <position position="265"/>
    </location>
    <ligand>
        <name>glyoxylate</name>
        <dbReference type="ChEBI" id="CHEBI:36655"/>
    </ligand>
</feature>
<keyword evidence="3 7" id="KW-0288">FMN</keyword>
<evidence type="ECO:0000313" key="10">
    <source>
        <dbReference type="Proteomes" id="UP000190774"/>
    </source>
</evidence>
<dbReference type="FunFam" id="3.20.20.70:FF:000056">
    <property type="entry name" value="hydroxyacid oxidase 2"/>
    <property type="match status" value="1"/>
</dbReference>
<dbReference type="InterPro" id="IPR013785">
    <property type="entry name" value="Aldolase_TIM"/>
</dbReference>
<evidence type="ECO:0000313" key="9">
    <source>
        <dbReference type="EMBL" id="SKA80505.1"/>
    </source>
</evidence>
<dbReference type="RefSeq" id="WP_078811861.1">
    <property type="nucleotide sequence ID" value="NZ_FUYE01000002.1"/>
</dbReference>
<evidence type="ECO:0000256" key="6">
    <source>
        <dbReference type="PIRSR" id="PIRSR000138-1"/>
    </source>
</evidence>
<dbReference type="PIRSF" id="PIRSF000138">
    <property type="entry name" value="Al-hdrx_acd_dh"/>
    <property type="match status" value="1"/>
</dbReference>
<evidence type="ECO:0000256" key="3">
    <source>
        <dbReference type="ARBA" id="ARBA00022643"/>
    </source>
</evidence>
<dbReference type="PANTHER" id="PTHR10578:SF107">
    <property type="entry name" value="2-HYDROXYACID OXIDASE 1"/>
    <property type="match status" value="1"/>
</dbReference>
<feature type="binding site" evidence="7">
    <location>
        <position position="167"/>
    </location>
    <ligand>
        <name>glyoxylate</name>
        <dbReference type="ChEBI" id="CHEBI:36655"/>
    </ligand>
</feature>
<dbReference type="STRING" id="48467.SAMN02745166_00645"/>
<gene>
    <name evidence="9" type="ORF">SAMN02745166_00645</name>
</gene>
<dbReference type="AlphaFoldDB" id="A0A1T4WUG4"/>
<dbReference type="InterPro" id="IPR000262">
    <property type="entry name" value="FMN-dep_DH"/>
</dbReference>
<dbReference type="Proteomes" id="UP000190774">
    <property type="component" value="Unassembled WGS sequence"/>
</dbReference>
<feature type="binding site" evidence="7">
    <location>
        <position position="176"/>
    </location>
    <ligand>
        <name>glyoxylate</name>
        <dbReference type="ChEBI" id="CHEBI:36655"/>
    </ligand>
</feature>